<keyword evidence="2" id="KW-1185">Reference proteome</keyword>
<reference evidence="1" key="1">
    <citation type="submission" date="2022-06" db="EMBL/GenBank/DDBJ databases">
        <authorList>
            <person name="Goudenege D."/>
            <person name="Le Roux F."/>
        </authorList>
    </citation>
    <scope>NUCLEOTIDE SEQUENCE</scope>
    <source>
        <strain evidence="1">12-063</strain>
    </source>
</reference>
<comment type="caution">
    <text evidence="1">The sequence shown here is derived from an EMBL/GenBank/DDBJ whole genome shotgun (WGS) entry which is preliminary data.</text>
</comment>
<sequence length="58" mass="6376">MDDCSFREVERGYILPIQVFVGGVEKDEVEEGQKGVVRSSSNISSCQSRALSHKGAFL</sequence>
<accession>A0ABM9FIH3</accession>
<evidence type="ECO:0000313" key="1">
    <source>
        <dbReference type="EMBL" id="CAH8193846.1"/>
    </source>
</evidence>
<evidence type="ECO:0000313" key="2">
    <source>
        <dbReference type="Proteomes" id="UP001152658"/>
    </source>
</evidence>
<protein>
    <submittedName>
        <fullName evidence="1">Uncharacterized protein</fullName>
    </submittedName>
</protein>
<dbReference type="Proteomes" id="UP001152658">
    <property type="component" value="Unassembled WGS sequence"/>
</dbReference>
<gene>
    <name evidence="1" type="ORF">VAE063_1000440</name>
</gene>
<proteinExistence type="predicted"/>
<organism evidence="1 2">
    <name type="scientific">Vibrio aestuarianus</name>
    <dbReference type="NCBI Taxonomy" id="28171"/>
    <lineage>
        <taxon>Bacteria</taxon>
        <taxon>Pseudomonadati</taxon>
        <taxon>Pseudomonadota</taxon>
        <taxon>Gammaproteobacteria</taxon>
        <taxon>Vibrionales</taxon>
        <taxon>Vibrionaceae</taxon>
        <taxon>Vibrio</taxon>
    </lineage>
</organism>
<dbReference type="EMBL" id="CALYLK010000001">
    <property type="protein sequence ID" value="CAH8193846.1"/>
    <property type="molecule type" value="Genomic_DNA"/>
</dbReference>
<name>A0ABM9FIH3_9VIBR</name>